<organism evidence="12 13">
    <name type="scientific">Legionella hackeliae</name>
    <dbReference type="NCBI Taxonomy" id="449"/>
    <lineage>
        <taxon>Bacteria</taxon>
        <taxon>Pseudomonadati</taxon>
        <taxon>Pseudomonadota</taxon>
        <taxon>Gammaproteobacteria</taxon>
        <taxon>Legionellales</taxon>
        <taxon>Legionellaceae</taxon>
        <taxon>Legionella</taxon>
    </lineage>
</organism>
<evidence type="ECO:0000256" key="3">
    <source>
        <dbReference type="ARBA" id="ARBA00022692"/>
    </source>
</evidence>
<evidence type="ECO:0000256" key="8">
    <source>
        <dbReference type="ARBA" id="ARBA00023098"/>
    </source>
</evidence>
<evidence type="ECO:0000256" key="2">
    <source>
        <dbReference type="ARBA" id="ARBA00008749"/>
    </source>
</evidence>
<reference evidence="13" key="1">
    <citation type="submission" date="2014-09" db="EMBL/GenBank/DDBJ databases">
        <authorList>
            <person name="Gomez-Valero L."/>
        </authorList>
    </citation>
    <scope>NUCLEOTIDE SEQUENCE [LARGE SCALE GENOMIC DNA]</scope>
    <source>
        <strain evidence="13">ATCC35250</strain>
    </source>
</reference>
<dbReference type="STRING" id="449.LHA_2082"/>
<dbReference type="AlphaFoldDB" id="A0A0A8UUE8"/>
<keyword evidence="5 10" id="KW-1133">Transmembrane helix</keyword>
<evidence type="ECO:0000313" key="13">
    <source>
        <dbReference type="Proteomes" id="UP000032803"/>
    </source>
</evidence>
<comment type="subcellular location">
    <subcellularLocation>
        <location evidence="1">Membrane</location>
        <topology evidence="1">Multi-pass membrane protein</topology>
    </subcellularLocation>
</comment>
<keyword evidence="7" id="KW-0408">Iron</keyword>
<evidence type="ECO:0000256" key="5">
    <source>
        <dbReference type="ARBA" id="ARBA00022989"/>
    </source>
</evidence>
<sequence length="283" mass="33354">MIRFRLLKTKLHNQQALLTLSVVSIYWIYCIFWAPTIFIDGITPLSWAGMLLFFIVSCHITMIVISIYLHRSQTHRAVEFHPALRHFFRFWLFLTTGIVRSEWVAIHRAHHQNPDQNSDPHSPLNHGLLNMFLRGAEIYNQAKDPEIINKYGYVNDNDFLETYVYKSKMGPFYFLLIEIALFGLWGVVLWNLQMIFQIVAQTAFINGLGHHCGYRNFKTNDNSHNLTRWGILVAGEELHNNHHYDPAAVKFSYKKNEFDIGWFYINSLRKLKLAHLRKEEQTE</sequence>
<dbReference type="RefSeq" id="WP_045106361.1">
    <property type="nucleotide sequence ID" value="NZ_LN681225.1"/>
</dbReference>
<dbReference type="PANTHER" id="PTHR11351">
    <property type="entry name" value="ACYL-COA DESATURASE"/>
    <property type="match status" value="1"/>
</dbReference>
<evidence type="ECO:0000256" key="10">
    <source>
        <dbReference type="SAM" id="Phobius"/>
    </source>
</evidence>
<proteinExistence type="inferred from homology"/>
<evidence type="ECO:0000259" key="11">
    <source>
        <dbReference type="Pfam" id="PF00487"/>
    </source>
</evidence>
<dbReference type="CDD" id="cd03505">
    <property type="entry name" value="Delta9-FADS-like"/>
    <property type="match status" value="1"/>
</dbReference>
<evidence type="ECO:0000256" key="4">
    <source>
        <dbReference type="ARBA" id="ARBA00022832"/>
    </source>
</evidence>
<dbReference type="EMBL" id="LN681225">
    <property type="protein sequence ID" value="CEK11106.1"/>
    <property type="molecule type" value="Genomic_DNA"/>
</dbReference>
<comment type="similarity">
    <text evidence="2">Belongs to the fatty acid desaturase type 2 family.</text>
</comment>
<feature type="transmembrane region" description="Helical" evidence="10">
    <location>
        <begin position="45"/>
        <end position="69"/>
    </location>
</feature>
<dbReference type="PANTHER" id="PTHR11351:SF33">
    <property type="entry name" value="DELTA-9 FATTY ACID DESATURASE, DESA"/>
    <property type="match status" value="1"/>
</dbReference>
<evidence type="ECO:0000256" key="6">
    <source>
        <dbReference type="ARBA" id="ARBA00023002"/>
    </source>
</evidence>
<dbReference type="InterPro" id="IPR005804">
    <property type="entry name" value="FA_desaturase_dom"/>
</dbReference>
<keyword evidence="8" id="KW-0443">Lipid metabolism</keyword>
<keyword evidence="9 10" id="KW-0472">Membrane</keyword>
<dbReference type="Proteomes" id="UP000032803">
    <property type="component" value="Chromosome I"/>
</dbReference>
<feature type="transmembrane region" description="Helical" evidence="10">
    <location>
        <begin position="172"/>
        <end position="192"/>
    </location>
</feature>
<dbReference type="PATRIC" id="fig|449.7.peg.2066"/>
<feature type="domain" description="Fatty acid desaturase" evidence="11">
    <location>
        <begin position="46"/>
        <end position="247"/>
    </location>
</feature>
<dbReference type="HOGENOM" id="CLU_096051_0_0_6"/>
<dbReference type="KEGG" id="lha:LHA_2082"/>
<keyword evidence="6" id="KW-0560">Oxidoreductase</keyword>
<evidence type="ECO:0000256" key="7">
    <source>
        <dbReference type="ARBA" id="ARBA00023004"/>
    </source>
</evidence>
<dbReference type="GO" id="GO:0016020">
    <property type="term" value="C:membrane"/>
    <property type="evidence" value="ECO:0007669"/>
    <property type="project" value="UniProtKB-SubCell"/>
</dbReference>
<evidence type="ECO:0000313" key="12">
    <source>
        <dbReference type="EMBL" id="CEK11106.1"/>
    </source>
</evidence>
<evidence type="ECO:0000256" key="1">
    <source>
        <dbReference type="ARBA" id="ARBA00004141"/>
    </source>
</evidence>
<dbReference type="GO" id="GO:0006631">
    <property type="term" value="P:fatty acid metabolic process"/>
    <property type="evidence" value="ECO:0007669"/>
    <property type="project" value="UniProtKB-KW"/>
</dbReference>
<dbReference type="InterPro" id="IPR015876">
    <property type="entry name" value="Acyl-CoA_DS"/>
</dbReference>
<name>A0A0A8UUE8_LEGHA</name>
<dbReference type="Pfam" id="PF00487">
    <property type="entry name" value="FA_desaturase"/>
    <property type="match status" value="1"/>
</dbReference>
<keyword evidence="4" id="KW-0276">Fatty acid metabolism</keyword>
<keyword evidence="3 10" id="KW-0812">Transmembrane</keyword>
<protein>
    <submittedName>
        <fullName evidence="12">Fatty acid desaturase family protein</fullName>
    </submittedName>
</protein>
<feature type="transmembrane region" description="Helical" evidence="10">
    <location>
        <begin position="16"/>
        <end position="39"/>
    </location>
</feature>
<accession>A0A0A8UUE8</accession>
<evidence type="ECO:0000256" key="9">
    <source>
        <dbReference type="ARBA" id="ARBA00023136"/>
    </source>
</evidence>
<dbReference type="OrthoDB" id="5648500at2"/>
<dbReference type="GO" id="GO:0016717">
    <property type="term" value="F:oxidoreductase activity, acting on paired donors, with oxidation of a pair of donors resulting in the reduction of molecular oxygen to two molecules of water"/>
    <property type="evidence" value="ECO:0007669"/>
    <property type="project" value="InterPro"/>
</dbReference>
<keyword evidence="13" id="KW-1185">Reference proteome</keyword>
<gene>
    <name evidence="12" type="ORF">LHA_2082</name>
</gene>